<dbReference type="EMBL" id="MK318972">
    <property type="protein sequence ID" value="QCL09853.1"/>
    <property type="molecule type" value="Genomic_DNA"/>
</dbReference>
<reference evidence="1" key="1">
    <citation type="submission" date="2018-12" db="EMBL/GenBank/DDBJ databases">
        <title>Three Rhizobium rhizogenes strains isolated from the same crown gall tumor carry diverse plasmids.</title>
        <authorList>
            <person name="Pulawska J."/>
            <person name="Kuzmanovic N."/>
        </authorList>
    </citation>
    <scope>NUCLEOTIDE SEQUENCE</scope>
    <source>
        <strain evidence="1">Colt5.8</strain>
        <plasmid evidence="1">pColt5.8b</plasmid>
    </source>
</reference>
<dbReference type="AlphaFoldDB" id="A0A7S4ZUH1"/>
<gene>
    <name evidence="1" type="ORF">pC5.8b_363</name>
</gene>
<evidence type="ECO:0000313" key="1">
    <source>
        <dbReference type="EMBL" id="QCL09853.1"/>
    </source>
</evidence>
<geneLocation type="plasmid" evidence="1">
    <name>pColt5.8b</name>
</geneLocation>
<name>A0A7S4ZUH1_RHIRH</name>
<protein>
    <submittedName>
        <fullName evidence="1">Uncharacterized protein</fullName>
    </submittedName>
</protein>
<keyword evidence="1" id="KW-0614">Plasmid</keyword>
<accession>A0A7S4ZUH1</accession>
<proteinExistence type="predicted"/>
<sequence length="139" mass="15432">MVTDVMDAYAALLEGHPSSIMDVGMLPEPKADMKILLKTLYGTTSDPKLQSALTMGFMFLAQFQEGIGPVPVDPIPVDGDFAIAGPVPTEQEIEKLRCFALELDTGKMERFIFWQRAVAKESNNLHEEWTDFLNGDPIQ</sequence>
<organism evidence="1">
    <name type="scientific">Rhizobium rhizogenes</name>
    <name type="common">Agrobacterium rhizogenes</name>
    <dbReference type="NCBI Taxonomy" id="359"/>
    <lineage>
        <taxon>Bacteria</taxon>
        <taxon>Pseudomonadati</taxon>
        <taxon>Pseudomonadota</taxon>
        <taxon>Alphaproteobacteria</taxon>
        <taxon>Hyphomicrobiales</taxon>
        <taxon>Rhizobiaceae</taxon>
        <taxon>Rhizobium/Agrobacterium group</taxon>
        <taxon>Rhizobium</taxon>
    </lineage>
</organism>